<dbReference type="GO" id="GO:0046872">
    <property type="term" value="F:metal ion binding"/>
    <property type="evidence" value="ECO:0007669"/>
    <property type="project" value="UniProtKB-KW"/>
</dbReference>
<dbReference type="GO" id="GO:0018773">
    <property type="term" value="F:acetylpyruvate hydrolase activity"/>
    <property type="evidence" value="ECO:0007669"/>
    <property type="project" value="TreeGrafter"/>
</dbReference>
<sequence length="229" mass="25212">MPSWSHLIRFQADDGEKYFSYFESKPDETLLTGKSVTGFSVFADLLKGESGRSVTIREILAPVPYNGDIICIGLNYSKHAEEAKLSVPLDPVMWYKPSRALRGPGNLKVPKTVANNFPDFEGELCIVTSKDALNVSVEDASKYILGFTAGNDLTARSYQDPKRGGNQFTRCKAFDGFAPVGPLLVNAQEFGDWSTRRIVTKVNGKVFQDSECDLIHGPAKLAQPCLLAR</sequence>
<name>A0A1G4BFR7_9PEZI</name>
<evidence type="ECO:0000259" key="3">
    <source>
        <dbReference type="Pfam" id="PF01557"/>
    </source>
</evidence>
<dbReference type="PANTHER" id="PTHR11820:SF86">
    <property type="entry name" value="FUMARYLACETOACETATE HYDROLASE FAMILY PROTEIN (AFU_ORTHOLOGUE AFUA_7G07000)"/>
    <property type="match status" value="1"/>
</dbReference>
<dbReference type="RefSeq" id="XP_022477340.1">
    <property type="nucleotide sequence ID" value="XM_022616251.1"/>
</dbReference>
<evidence type="ECO:0000313" key="5">
    <source>
        <dbReference type="Proteomes" id="UP000176998"/>
    </source>
</evidence>
<dbReference type="PANTHER" id="PTHR11820">
    <property type="entry name" value="ACYLPYRUVASE"/>
    <property type="match status" value="1"/>
</dbReference>
<dbReference type="OrthoDB" id="411064at2759"/>
<dbReference type="AlphaFoldDB" id="A0A1G4BFR7"/>
<accession>A0A1G4BFR7</accession>
<keyword evidence="2" id="KW-0479">Metal-binding</keyword>
<evidence type="ECO:0000256" key="1">
    <source>
        <dbReference type="ARBA" id="ARBA00010211"/>
    </source>
</evidence>
<comment type="similarity">
    <text evidence="1">Belongs to the FAH family.</text>
</comment>
<keyword evidence="5" id="KW-1185">Reference proteome</keyword>
<evidence type="ECO:0000313" key="4">
    <source>
        <dbReference type="EMBL" id="OHF00196.1"/>
    </source>
</evidence>
<organism evidence="4 5">
    <name type="scientific">Colletotrichum orchidophilum</name>
    <dbReference type="NCBI Taxonomy" id="1209926"/>
    <lineage>
        <taxon>Eukaryota</taxon>
        <taxon>Fungi</taxon>
        <taxon>Dikarya</taxon>
        <taxon>Ascomycota</taxon>
        <taxon>Pezizomycotina</taxon>
        <taxon>Sordariomycetes</taxon>
        <taxon>Hypocreomycetidae</taxon>
        <taxon>Glomerellales</taxon>
        <taxon>Glomerellaceae</taxon>
        <taxon>Colletotrichum</taxon>
    </lineage>
</organism>
<feature type="domain" description="Fumarylacetoacetase-like C-terminal" evidence="3">
    <location>
        <begin position="69"/>
        <end position="221"/>
    </location>
</feature>
<protein>
    <recommendedName>
        <fullName evidence="3">Fumarylacetoacetase-like C-terminal domain-containing protein</fullName>
    </recommendedName>
</protein>
<gene>
    <name evidence="4" type="ORF">CORC01_04604</name>
</gene>
<dbReference type="Pfam" id="PF01557">
    <property type="entry name" value="FAA_hydrolase"/>
    <property type="match status" value="1"/>
</dbReference>
<dbReference type="InterPro" id="IPR036663">
    <property type="entry name" value="Fumarylacetoacetase_C_sf"/>
</dbReference>
<dbReference type="SUPFAM" id="SSF56529">
    <property type="entry name" value="FAH"/>
    <property type="match status" value="1"/>
</dbReference>
<dbReference type="Gene3D" id="3.90.850.10">
    <property type="entry name" value="Fumarylacetoacetase-like, C-terminal domain"/>
    <property type="match status" value="1"/>
</dbReference>
<dbReference type="GeneID" id="34557761"/>
<evidence type="ECO:0000256" key="2">
    <source>
        <dbReference type="ARBA" id="ARBA00022723"/>
    </source>
</evidence>
<dbReference type="InterPro" id="IPR011234">
    <property type="entry name" value="Fumarylacetoacetase-like_C"/>
</dbReference>
<comment type="caution">
    <text evidence="4">The sequence shown here is derived from an EMBL/GenBank/DDBJ whole genome shotgun (WGS) entry which is preliminary data.</text>
</comment>
<dbReference type="STRING" id="1209926.A0A1G4BFR7"/>
<reference evidence="4 5" key="1">
    <citation type="submission" date="2016-09" db="EMBL/GenBank/DDBJ databases">
        <authorList>
            <person name="Capua I."/>
            <person name="De Benedictis P."/>
            <person name="Joannis T."/>
            <person name="Lombin L.H."/>
            <person name="Cattoli G."/>
        </authorList>
    </citation>
    <scope>NUCLEOTIDE SEQUENCE [LARGE SCALE GENOMIC DNA]</scope>
    <source>
        <strain evidence="4 5">IMI 309357</strain>
    </source>
</reference>
<dbReference type="EMBL" id="MJBS01000030">
    <property type="protein sequence ID" value="OHF00196.1"/>
    <property type="molecule type" value="Genomic_DNA"/>
</dbReference>
<proteinExistence type="inferred from homology"/>
<dbReference type="Proteomes" id="UP000176998">
    <property type="component" value="Unassembled WGS sequence"/>
</dbReference>